<comment type="caution">
    <text evidence="5">The sequence shown here is derived from an EMBL/GenBank/DDBJ whole genome shotgun (WGS) entry which is preliminary data.</text>
</comment>
<evidence type="ECO:0000313" key="5">
    <source>
        <dbReference type="EMBL" id="EJK58444.1"/>
    </source>
</evidence>
<evidence type="ECO:0000259" key="4">
    <source>
        <dbReference type="PROSITE" id="PS50014"/>
    </source>
</evidence>
<keyword evidence="1 2" id="KW-0103">Bromodomain</keyword>
<feature type="compositionally biased region" description="Basic and acidic residues" evidence="3">
    <location>
        <begin position="101"/>
        <end position="115"/>
    </location>
</feature>
<proteinExistence type="predicted"/>
<feature type="compositionally biased region" description="Basic and acidic residues" evidence="3">
    <location>
        <begin position="264"/>
        <end position="284"/>
    </location>
</feature>
<feature type="compositionally biased region" description="Basic and acidic residues" evidence="3">
    <location>
        <begin position="57"/>
        <end position="66"/>
    </location>
</feature>
<feature type="domain" description="Bromo" evidence="4">
    <location>
        <begin position="750"/>
        <end position="834"/>
    </location>
</feature>
<dbReference type="AlphaFoldDB" id="K0S114"/>
<evidence type="ECO:0000256" key="3">
    <source>
        <dbReference type="SAM" id="MobiDB-lite"/>
    </source>
</evidence>
<feature type="compositionally biased region" description="Basic and acidic residues" evidence="3">
    <location>
        <begin position="151"/>
        <end position="161"/>
    </location>
</feature>
<reference evidence="5 6" key="1">
    <citation type="journal article" date="2012" name="Genome Biol.">
        <title>Genome and low-iron response of an oceanic diatom adapted to chronic iron limitation.</title>
        <authorList>
            <person name="Lommer M."/>
            <person name="Specht M."/>
            <person name="Roy A.S."/>
            <person name="Kraemer L."/>
            <person name="Andreson R."/>
            <person name="Gutowska M.A."/>
            <person name="Wolf J."/>
            <person name="Bergner S.V."/>
            <person name="Schilhabel M.B."/>
            <person name="Klostermeier U.C."/>
            <person name="Beiko R.G."/>
            <person name="Rosenstiel P."/>
            <person name="Hippler M."/>
            <person name="Laroche J."/>
        </authorList>
    </citation>
    <scope>NUCLEOTIDE SEQUENCE [LARGE SCALE GENOMIC DNA]</scope>
    <source>
        <strain evidence="5 6">CCMP1005</strain>
    </source>
</reference>
<feature type="compositionally biased region" description="Basic residues" evidence="3">
    <location>
        <begin position="172"/>
        <end position="181"/>
    </location>
</feature>
<feature type="compositionally biased region" description="Basic residues" evidence="3">
    <location>
        <begin position="565"/>
        <end position="578"/>
    </location>
</feature>
<name>K0S114_THAOC</name>
<dbReference type="Gene3D" id="1.20.920.10">
    <property type="entry name" value="Bromodomain-like"/>
    <property type="match status" value="1"/>
</dbReference>
<feature type="compositionally biased region" description="Basic and acidic residues" evidence="3">
    <location>
        <begin position="579"/>
        <end position="592"/>
    </location>
</feature>
<protein>
    <recommendedName>
        <fullName evidence="4">Bromo domain-containing protein</fullName>
    </recommendedName>
</protein>
<keyword evidence="6" id="KW-1185">Reference proteome</keyword>
<dbReference type="InterPro" id="IPR036427">
    <property type="entry name" value="Bromodomain-like_sf"/>
</dbReference>
<dbReference type="EMBL" id="AGNL01025208">
    <property type="protein sequence ID" value="EJK58444.1"/>
    <property type="molecule type" value="Genomic_DNA"/>
</dbReference>
<feature type="compositionally biased region" description="Low complexity" evidence="3">
    <location>
        <begin position="312"/>
        <end position="328"/>
    </location>
</feature>
<dbReference type="InterPro" id="IPR001487">
    <property type="entry name" value="Bromodomain"/>
</dbReference>
<dbReference type="Proteomes" id="UP000266841">
    <property type="component" value="Unassembled WGS sequence"/>
</dbReference>
<feature type="compositionally biased region" description="Basic and acidic residues" evidence="3">
    <location>
        <begin position="188"/>
        <end position="197"/>
    </location>
</feature>
<dbReference type="OrthoDB" id="47309at2759"/>
<feature type="region of interest" description="Disordered" evidence="3">
    <location>
        <begin position="264"/>
        <end position="286"/>
    </location>
</feature>
<accession>K0S114</accession>
<organism evidence="5 6">
    <name type="scientific">Thalassiosira oceanica</name>
    <name type="common">Marine diatom</name>
    <dbReference type="NCBI Taxonomy" id="159749"/>
    <lineage>
        <taxon>Eukaryota</taxon>
        <taxon>Sar</taxon>
        <taxon>Stramenopiles</taxon>
        <taxon>Ochrophyta</taxon>
        <taxon>Bacillariophyta</taxon>
        <taxon>Coscinodiscophyceae</taxon>
        <taxon>Thalassiosirophycidae</taxon>
        <taxon>Thalassiosirales</taxon>
        <taxon>Thalassiosiraceae</taxon>
        <taxon>Thalassiosira</taxon>
    </lineage>
</organism>
<feature type="non-terminal residue" evidence="5">
    <location>
        <position position="1"/>
    </location>
</feature>
<dbReference type="Pfam" id="PF00439">
    <property type="entry name" value="Bromodomain"/>
    <property type="match status" value="1"/>
</dbReference>
<dbReference type="SMART" id="SM00297">
    <property type="entry name" value="BROMO"/>
    <property type="match status" value="1"/>
</dbReference>
<evidence type="ECO:0000256" key="2">
    <source>
        <dbReference type="PROSITE-ProRule" id="PRU00035"/>
    </source>
</evidence>
<dbReference type="SUPFAM" id="SSF47370">
    <property type="entry name" value="Bromodomain"/>
    <property type="match status" value="1"/>
</dbReference>
<dbReference type="PROSITE" id="PS50014">
    <property type="entry name" value="BROMODOMAIN_2"/>
    <property type="match status" value="1"/>
</dbReference>
<feature type="compositionally biased region" description="Basic residues" evidence="3">
    <location>
        <begin position="140"/>
        <end position="150"/>
    </location>
</feature>
<feature type="compositionally biased region" description="Low complexity" evidence="3">
    <location>
        <begin position="123"/>
        <end position="134"/>
    </location>
</feature>
<sequence length="977" mass="105346">GAVPQEPEAYRRGGQGRGEGTGAGPARVRRGGGVVPPPVDGRVLHGVGPAGEEEGGEEGRRDEGAGRDPSGGPLQGPHRGAAAAHRVHPEPPQVGRGRSPRRPEADHRKADDGRRTGGRVHVPPRAGGDGAPRPQDGRAPRRRRPVRHERRVGARRVDRDAGVGAVPGGGPRRGRRGRGRLRLGPGRGGEEGARREGEEGDAPPERQAGTVRQAGSPAVHLLRPLGRRESRPALAGGVRLPDRGRVRAQLLGDDGATRLDRAAARRVHGREAAVLRPPRPEGQLRPRPAGVALRSARELLGDRRGGAPRGAPPARVVVGGCGSQVVGGDLPEERRAVPPEARGADTQGQEAHADRSARSGPQGPNPRDDPYCAEVLRRCVKISKGHARELVERGDEALGLVLNENCHICRSRKETVLMFPCGRHGYCENHCRTRLSCAATDYNPEERTKLPVDHCPVCSLTCTCAKCERKLDEVGGAMKVLCKKQGCGPGDVVMERVFEMGGGTEAGRQVRPAEVVGGRVDEGDEAEEARRRGGGGGAEDSGASRSTRSAPPDDKAAEAGSGPPPKKKQKKEKKRKKKPSNEPRRTVLRVPVRELPRECHLNQDYDPSTPADFAKVFCPGRAPVERAGPPPAPDGPEKFQKLIPLPVDGHFHKCCVCDDDLTADDCHYCSVSCRGFHARCLEGGDDATVEGWECTRSRVGDRTVSDEEDIATGANDDAVRESFGRYADLPAFASAVSVLGDVKSILDRLVRYEYGWVFAHPVDVSVITDYGALVSRPMDYATVAGMIDRGAYDPARYKFSSLDDLEKIVLQALVDVEQVFQNCFVYNTRGCQFYRAGEVQERKWTAYYDRHIGDRLTEGVRSALAHFRGACRAERAEKAQIRVVRVSKTSNTAVAVTVVDPTTMSLVKQYLSKASAIQALQHLSKAGYECEVDVAESGAAKFRLDAADGSGTTLFGYLWIRTNKLHSGKFVVAKAKE</sequence>
<feature type="region of interest" description="Disordered" evidence="3">
    <location>
        <begin position="1"/>
        <end position="239"/>
    </location>
</feature>
<dbReference type="eggNOG" id="KOG1474">
    <property type="taxonomic scope" value="Eukaryota"/>
</dbReference>
<evidence type="ECO:0000256" key="1">
    <source>
        <dbReference type="ARBA" id="ARBA00023117"/>
    </source>
</evidence>
<gene>
    <name evidence="5" type="ORF">THAOC_21430</name>
</gene>
<feature type="compositionally biased region" description="Gly residues" evidence="3">
    <location>
        <begin position="13"/>
        <end position="23"/>
    </location>
</feature>
<feature type="region of interest" description="Disordered" evidence="3">
    <location>
        <begin position="302"/>
        <end position="370"/>
    </location>
</feature>
<evidence type="ECO:0000313" key="6">
    <source>
        <dbReference type="Proteomes" id="UP000266841"/>
    </source>
</evidence>
<feature type="region of interest" description="Disordered" evidence="3">
    <location>
        <begin position="504"/>
        <end position="592"/>
    </location>
</feature>
<dbReference type="PRINTS" id="PR00503">
    <property type="entry name" value="BROMODOMAIN"/>
</dbReference>